<dbReference type="EMBL" id="JARKIE010000796">
    <property type="protein sequence ID" value="KAJ7616731.1"/>
    <property type="molecule type" value="Genomic_DNA"/>
</dbReference>
<gene>
    <name evidence="1" type="ORF">B0H17DRAFT_1152606</name>
</gene>
<proteinExistence type="predicted"/>
<comment type="caution">
    <text evidence="1">The sequence shown here is derived from an EMBL/GenBank/DDBJ whole genome shotgun (WGS) entry which is preliminary data.</text>
</comment>
<sequence>MYEWRVPAGSWASTIAHPEFADEPTGNVQTGVLSIWIKDPFSMPSLHVRQLRDWVQTPGRTDSERVARPIRLFAPFHGGRGAGLSSFFGVSWLSAQLAEWRYDGDYRRFALMVTVPYLFCVSLNRACLLVPHVAMPLYTESLQEVIYGYETSLPHVQSKEQCRDYAPRAENPLFFVNDDGLQFSTPTSVLTALLFTRSAILIGFVCLTIILNTSLVGRNLICGSGSGLLFWVNPNLNHAKQAQRSEGRKRCNRSVREFLRFIRVGSSIRVTGGKSSEHGFEASSSGAGSAKQCQVLRSAPAAVPGNGYLALNSIQSQGKRFPEISWKAAIPREGLRNMLNNARVDLGGCCNELADNAREPR</sequence>
<dbReference type="Proteomes" id="UP001221757">
    <property type="component" value="Unassembled WGS sequence"/>
</dbReference>
<evidence type="ECO:0000313" key="2">
    <source>
        <dbReference type="Proteomes" id="UP001221757"/>
    </source>
</evidence>
<organism evidence="1 2">
    <name type="scientific">Mycena rosella</name>
    <name type="common">Pink bonnet</name>
    <name type="synonym">Agaricus rosellus</name>
    <dbReference type="NCBI Taxonomy" id="1033263"/>
    <lineage>
        <taxon>Eukaryota</taxon>
        <taxon>Fungi</taxon>
        <taxon>Dikarya</taxon>
        <taxon>Basidiomycota</taxon>
        <taxon>Agaricomycotina</taxon>
        <taxon>Agaricomycetes</taxon>
        <taxon>Agaricomycetidae</taxon>
        <taxon>Agaricales</taxon>
        <taxon>Marasmiineae</taxon>
        <taxon>Mycenaceae</taxon>
        <taxon>Mycena</taxon>
    </lineage>
</organism>
<evidence type="ECO:0000313" key="1">
    <source>
        <dbReference type="EMBL" id="KAJ7616731.1"/>
    </source>
</evidence>
<accession>A0AAD7BCQ6</accession>
<keyword evidence="2" id="KW-1185">Reference proteome</keyword>
<dbReference type="AlphaFoldDB" id="A0AAD7BCQ6"/>
<reference evidence="1" key="1">
    <citation type="submission" date="2023-03" db="EMBL/GenBank/DDBJ databases">
        <title>Massive genome expansion in bonnet fungi (Mycena s.s.) driven by repeated elements and novel gene families across ecological guilds.</title>
        <authorList>
            <consortium name="Lawrence Berkeley National Laboratory"/>
            <person name="Harder C.B."/>
            <person name="Miyauchi S."/>
            <person name="Viragh M."/>
            <person name="Kuo A."/>
            <person name="Thoen E."/>
            <person name="Andreopoulos B."/>
            <person name="Lu D."/>
            <person name="Skrede I."/>
            <person name="Drula E."/>
            <person name="Henrissat B."/>
            <person name="Morin E."/>
            <person name="Kohler A."/>
            <person name="Barry K."/>
            <person name="LaButti K."/>
            <person name="Morin E."/>
            <person name="Salamov A."/>
            <person name="Lipzen A."/>
            <person name="Mereny Z."/>
            <person name="Hegedus B."/>
            <person name="Baldrian P."/>
            <person name="Stursova M."/>
            <person name="Weitz H."/>
            <person name="Taylor A."/>
            <person name="Grigoriev I.V."/>
            <person name="Nagy L.G."/>
            <person name="Martin F."/>
            <person name="Kauserud H."/>
        </authorList>
    </citation>
    <scope>NUCLEOTIDE SEQUENCE</scope>
    <source>
        <strain evidence="1">CBHHK067</strain>
    </source>
</reference>
<protein>
    <submittedName>
        <fullName evidence="1">Uncharacterized protein</fullName>
    </submittedName>
</protein>
<name>A0AAD7BCQ6_MYCRO</name>